<name>A0A1X1EKV2_PANCY</name>
<feature type="transmembrane region" description="Helical" evidence="6">
    <location>
        <begin position="336"/>
        <end position="355"/>
    </location>
</feature>
<dbReference type="Pfam" id="PF07690">
    <property type="entry name" value="MFS_1"/>
    <property type="match status" value="1"/>
</dbReference>
<keyword evidence="4 6" id="KW-1133">Transmembrane helix</keyword>
<dbReference type="GO" id="GO:0022857">
    <property type="term" value="F:transmembrane transporter activity"/>
    <property type="evidence" value="ECO:0007669"/>
    <property type="project" value="InterPro"/>
</dbReference>
<dbReference type="AlphaFoldDB" id="A0A1X1EKV2"/>
<dbReference type="OrthoDB" id="9812189at2"/>
<dbReference type="Gene3D" id="1.20.1250.20">
    <property type="entry name" value="MFS general substrate transporter like domains"/>
    <property type="match status" value="1"/>
</dbReference>
<dbReference type="InterPro" id="IPR011701">
    <property type="entry name" value="MFS"/>
</dbReference>
<dbReference type="PROSITE" id="PS50850">
    <property type="entry name" value="MFS"/>
    <property type="match status" value="1"/>
</dbReference>
<dbReference type="InterPro" id="IPR036259">
    <property type="entry name" value="MFS_trans_sf"/>
</dbReference>
<feature type="transmembrane region" description="Helical" evidence="6">
    <location>
        <begin position="304"/>
        <end position="324"/>
    </location>
</feature>
<proteinExistence type="predicted"/>
<dbReference type="InterPro" id="IPR020846">
    <property type="entry name" value="MFS_dom"/>
</dbReference>
<dbReference type="PANTHER" id="PTHR43124">
    <property type="entry name" value="PURINE EFFLUX PUMP PBUE"/>
    <property type="match status" value="1"/>
</dbReference>
<comment type="caution">
    <text evidence="8">The sequence shown here is derived from an EMBL/GenBank/DDBJ whole genome shotgun (WGS) entry which is preliminary data.</text>
</comment>
<evidence type="ECO:0000256" key="4">
    <source>
        <dbReference type="ARBA" id="ARBA00022989"/>
    </source>
</evidence>
<dbReference type="PANTHER" id="PTHR43124:SF5">
    <property type="entry name" value="PURINE RIBONUCLEOSIDE EFFLUX PUMP NEPI"/>
    <property type="match status" value="1"/>
</dbReference>
<feature type="transmembrane region" description="Helical" evidence="6">
    <location>
        <begin position="278"/>
        <end position="298"/>
    </location>
</feature>
<keyword evidence="9" id="KW-1185">Reference proteome</keyword>
<dbReference type="RefSeq" id="WP_084879247.1">
    <property type="nucleotide sequence ID" value="NZ_JAGGMY010000002.1"/>
</dbReference>
<dbReference type="SUPFAM" id="SSF103473">
    <property type="entry name" value="MFS general substrate transporter"/>
    <property type="match status" value="1"/>
</dbReference>
<feature type="transmembrane region" description="Helical" evidence="6">
    <location>
        <begin position="361"/>
        <end position="380"/>
    </location>
</feature>
<evidence type="ECO:0000256" key="5">
    <source>
        <dbReference type="ARBA" id="ARBA00023136"/>
    </source>
</evidence>
<evidence type="ECO:0000313" key="9">
    <source>
        <dbReference type="Proteomes" id="UP000193749"/>
    </source>
</evidence>
<evidence type="ECO:0000313" key="8">
    <source>
        <dbReference type="EMBL" id="ORM89529.1"/>
    </source>
</evidence>
<evidence type="ECO:0000256" key="6">
    <source>
        <dbReference type="SAM" id="Phobius"/>
    </source>
</evidence>
<evidence type="ECO:0000256" key="1">
    <source>
        <dbReference type="ARBA" id="ARBA00004651"/>
    </source>
</evidence>
<dbReference type="InterPro" id="IPR050189">
    <property type="entry name" value="MFS_Efflux_Transporters"/>
</dbReference>
<dbReference type="Proteomes" id="UP000193749">
    <property type="component" value="Unassembled WGS sequence"/>
</dbReference>
<comment type="subcellular location">
    <subcellularLocation>
        <location evidence="1">Cell membrane</location>
        <topology evidence="1">Multi-pass membrane protein</topology>
    </subcellularLocation>
</comment>
<dbReference type="EMBL" id="MLJI01000002">
    <property type="protein sequence ID" value="ORM89529.1"/>
    <property type="molecule type" value="Genomic_DNA"/>
</dbReference>
<feature type="domain" description="Major facilitator superfamily (MFS) profile" evidence="7">
    <location>
        <begin position="1"/>
        <end position="390"/>
    </location>
</feature>
<reference evidence="8 9" key="1">
    <citation type="journal article" date="2017" name="Antonie Van Leeuwenhoek">
        <title>Phylogenomic resolution of the bacterial genus Pantoea and its relationship with Erwinia and Tatumella.</title>
        <authorList>
            <person name="Palmer M."/>
            <person name="Steenkamp E.T."/>
            <person name="Coetzee M.P."/>
            <person name="Chan W.Y."/>
            <person name="van Zyl E."/>
            <person name="De Maayer P."/>
            <person name="Coutinho T.A."/>
            <person name="Blom J."/>
            <person name="Smits T.H."/>
            <person name="Duffy B."/>
            <person name="Venter S.N."/>
        </authorList>
    </citation>
    <scope>NUCLEOTIDE SEQUENCE [LARGE SCALE GENOMIC DNA]</scope>
    <source>
        <strain evidence="8 9">LMG 2657</strain>
    </source>
</reference>
<keyword evidence="2" id="KW-1003">Cell membrane</keyword>
<feature type="transmembrane region" description="Helical" evidence="6">
    <location>
        <begin position="81"/>
        <end position="101"/>
    </location>
</feature>
<feature type="transmembrane region" description="Helical" evidence="6">
    <location>
        <begin position="107"/>
        <end position="129"/>
    </location>
</feature>
<gene>
    <name evidence="8" type="ORF">HA50_23195</name>
</gene>
<keyword evidence="5 6" id="KW-0472">Membrane</keyword>
<accession>A0A1X1EKV2</accession>
<protein>
    <submittedName>
        <fullName evidence="8">MFS transporter</fullName>
    </submittedName>
</protein>
<keyword evidence="3 6" id="KW-0812">Transmembrane</keyword>
<feature type="transmembrane region" description="Helical" evidence="6">
    <location>
        <begin position="212"/>
        <end position="231"/>
    </location>
</feature>
<organism evidence="8 9">
    <name type="scientific">Pantoea cypripedii</name>
    <name type="common">Pectobacterium cypripedii</name>
    <name type="synonym">Erwinia cypripedii</name>
    <dbReference type="NCBI Taxonomy" id="55209"/>
    <lineage>
        <taxon>Bacteria</taxon>
        <taxon>Pseudomonadati</taxon>
        <taxon>Pseudomonadota</taxon>
        <taxon>Gammaproteobacteria</taxon>
        <taxon>Enterobacterales</taxon>
        <taxon>Erwiniaceae</taxon>
        <taxon>Pantoea</taxon>
    </lineage>
</organism>
<feature type="transmembrane region" description="Helical" evidence="6">
    <location>
        <begin position="12"/>
        <end position="33"/>
    </location>
</feature>
<feature type="transmembrane region" description="Helical" evidence="6">
    <location>
        <begin position="168"/>
        <end position="191"/>
    </location>
</feature>
<feature type="transmembrane region" description="Helical" evidence="6">
    <location>
        <begin position="141"/>
        <end position="162"/>
    </location>
</feature>
<feature type="transmembrane region" description="Helical" evidence="6">
    <location>
        <begin position="251"/>
        <end position="271"/>
    </location>
</feature>
<evidence type="ECO:0000259" key="7">
    <source>
        <dbReference type="PROSITE" id="PS50850"/>
    </source>
</evidence>
<evidence type="ECO:0000256" key="3">
    <source>
        <dbReference type="ARBA" id="ARBA00022692"/>
    </source>
</evidence>
<sequence>MQNTEAINPHTGHWPAVWSLFVGVTGLITGEFLPVSLLTPIAHDLSITAGTAGQSVTASGVMAVITSLLLAPMSRNTDRRYLLLSFTLSLIVSNLIVASATNSFMLFAGRCLLGFAVGGFWTMSSAVAIRLVSEKDVPKALSIIFAGVSLATILAVPLASYLGHLAGWRAVFVGGALIGVAGFLFQFFSLPSLPANGTVKFTQMFGLLRRKWVTLGLLASIICFSGHFAFFTYVRPFLERGLALSPDALSWVLLGFGLSSCVGTTLAGRILSGHFFRAMVIIPLVISVTALALLLLPVTPVTDIALVIFWGLVYGVLPVGWSTWITRTMPEDAESAGGLLVAAIQFAITAGAAIGGVMFDHLGFTGIFLTAAVLFFLASFTSRASFRLHH</sequence>
<dbReference type="CDD" id="cd17324">
    <property type="entry name" value="MFS_NepI_like"/>
    <property type="match status" value="1"/>
</dbReference>
<dbReference type="GO" id="GO:0005886">
    <property type="term" value="C:plasma membrane"/>
    <property type="evidence" value="ECO:0007669"/>
    <property type="project" value="UniProtKB-SubCell"/>
</dbReference>
<feature type="transmembrane region" description="Helical" evidence="6">
    <location>
        <begin position="45"/>
        <end position="69"/>
    </location>
</feature>
<dbReference type="STRING" id="55209.HA50_23195"/>
<evidence type="ECO:0000256" key="2">
    <source>
        <dbReference type="ARBA" id="ARBA00022475"/>
    </source>
</evidence>